<keyword evidence="5 13" id="KW-0436">Ligase</keyword>
<dbReference type="SUPFAM" id="SSF52440">
    <property type="entry name" value="PreATP-grasp domain"/>
    <property type="match status" value="1"/>
</dbReference>
<proteinExistence type="inferred from homology"/>
<keyword evidence="8 14" id="KW-0067">ATP-binding</keyword>
<dbReference type="PANTHER" id="PTHR43472">
    <property type="entry name" value="PHOSPHORIBOSYLAMINE--GLYCINE LIGASE"/>
    <property type="match status" value="1"/>
</dbReference>
<dbReference type="RefSeq" id="WP_056941567.1">
    <property type="nucleotide sequence ID" value="NZ_AZCX01000001.1"/>
</dbReference>
<comment type="pathway">
    <text evidence="3 13">Purine metabolism; IMP biosynthesis via de novo pathway; N(1)-(5-phospho-D-ribosyl)glycinamide from 5-phospho-alpha-D-ribose 1-diphosphate: step 2/2.</text>
</comment>
<evidence type="ECO:0000256" key="11">
    <source>
        <dbReference type="ARBA" id="ARBA00042242"/>
    </source>
</evidence>
<dbReference type="EMBL" id="AZCX01000001">
    <property type="protein sequence ID" value="KRK49104.1"/>
    <property type="molecule type" value="Genomic_DNA"/>
</dbReference>
<dbReference type="EC" id="6.3.4.13" evidence="4 13"/>
<dbReference type="Proteomes" id="UP000050911">
    <property type="component" value="Unassembled WGS sequence"/>
</dbReference>
<protein>
    <recommendedName>
        <fullName evidence="4 13">Phosphoribosylamine--glycine ligase</fullName>
        <ecNumber evidence="4 13">6.3.4.13</ecNumber>
    </recommendedName>
    <alternativeName>
        <fullName evidence="13">GARS</fullName>
    </alternativeName>
    <alternativeName>
        <fullName evidence="11 13">Glycinamide ribonucleotide synthetase</fullName>
    </alternativeName>
    <alternativeName>
        <fullName evidence="12 13">Phosphoribosylglycinamide synthetase</fullName>
    </alternativeName>
</protein>
<evidence type="ECO:0000256" key="4">
    <source>
        <dbReference type="ARBA" id="ARBA00013255"/>
    </source>
</evidence>
<comment type="caution">
    <text evidence="16">The sequence shown here is derived from an EMBL/GenBank/DDBJ whole genome shotgun (WGS) entry which is preliminary data.</text>
</comment>
<dbReference type="NCBIfam" id="TIGR00877">
    <property type="entry name" value="purD"/>
    <property type="match status" value="1"/>
</dbReference>
<reference evidence="16 17" key="1">
    <citation type="journal article" date="2015" name="Genome Announc.">
        <title>Expanding the biotechnology potential of lactobacilli through comparative genomics of 213 strains and associated genera.</title>
        <authorList>
            <person name="Sun Z."/>
            <person name="Harris H.M."/>
            <person name="McCann A."/>
            <person name="Guo C."/>
            <person name="Argimon S."/>
            <person name="Zhang W."/>
            <person name="Yang X."/>
            <person name="Jeffery I.B."/>
            <person name="Cooney J.C."/>
            <person name="Kagawa T.F."/>
            <person name="Liu W."/>
            <person name="Song Y."/>
            <person name="Salvetti E."/>
            <person name="Wrobel A."/>
            <person name="Rasinkangas P."/>
            <person name="Parkhill J."/>
            <person name="Rea M.C."/>
            <person name="O'Sullivan O."/>
            <person name="Ritari J."/>
            <person name="Douillard F.P."/>
            <person name="Paul Ross R."/>
            <person name="Yang R."/>
            <person name="Briner A.E."/>
            <person name="Felis G.E."/>
            <person name="de Vos W.M."/>
            <person name="Barrangou R."/>
            <person name="Klaenhammer T.R."/>
            <person name="Caufield P.W."/>
            <person name="Cui Y."/>
            <person name="Zhang H."/>
            <person name="O'Toole P.W."/>
        </authorList>
    </citation>
    <scope>NUCLEOTIDE SEQUENCE [LARGE SCALE GENOMIC DNA]</scope>
    <source>
        <strain evidence="16 17">JCM 15530</strain>
    </source>
</reference>
<evidence type="ECO:0000256" key="1">
    <source>
        <dbReference type="ARBA" id="ARBA00001936"/>
    </source>
</evidence>
<dbReference type="AlphaFoldDB" id="A0A0R1HR31"/>
<dbReference type="InterPro" id="IPR020562">
    <property type="entry name" value="PRibGlycinamide_synth_N"/>
</dbReference>
<dbReference type="PATRIC" id="fig|1302272.5.peg.19"/>
<dbReference type="Gene3D" id="3.30.470.20">
    <property type="entry name" value="ATP-grasp fold, B domain"/>
    <property type="match status" value="1"/>
</dbReference>
<dbReference type="SMART" id="SM01210">
    <property type="entry name" value="GARS_C"/>
    <property type="match status" value="1"/>
</dbReference>
<keyword evidence="17" id="KW-1185">Reference proteome</keyword>
<dbReference type="PROSITE" id="PS50975">
    <property type="entry name" value="ATP_GRASP"/>
    <property type="match status" value="1"/>
</dbReference>
<comment type="catalytic activity">
    <reaction evidence="13">
        <text>5-phospho-beta-D-ribosylamine + glycine + ATP = N(1)-(5-phospho-beta-D-ribosyl)glycinamide + ADP + phosphate + H(+)</text>
        <dbReference type="Rhea" id="RHEA:17453"/>
        <dbReference type="ChEBI" id="CHEBI:15378"/>
        <dbReference type="ChEBI" id="CHEBI:30616"/>
        <dbReference type="ChEBI" id="CHEBI:43474"/>
        <dbReference type="ChEBI" id="CHEBI:57305"/>
        <dbReference type="ChEBI" id="CHEBI:58681"/>
        <dbReference type="ChEBI" id="CHEBI:143788"/>
        <dbReference type="ChEBI" id="CHEBI:456216"/>
        <dbReference type="EC" id="6.3.4.13"/>
    </reaction>
</comment>
<gene>
    <name evidence="13" type="primary">purD</name>
    <name evidence="16" type="ORF">FC96_GL000019</name>
</gene>
<feature type="domain" description="ATP-grasp" evidence="15">
    <location>
        <begin position="109"/>
        <end position="311"/>
    </location>
</feature>
<dbReference type="GO" id="GO:0046872">
    <property type="term" value="F:metal ion binding"/>
    <property type="evidence" value="ECO:0007669"/>
    <property type="project" value="InterPro"/>
</dbReference>
<evidence type="ECO:0000256" key="5">
    <source>
        <dbReference type="ARBA" id="ARBA00022598"/>
    </source>
</evidence>
<dbReference type="UniPathway" id="UPA00074">
    <property type="reaction ID" value="UER00125"/>
</dbReference>
<keyword evidence="9" id="KW-0464">Manganese</keyword>
<evidence type="ECO:0000256" key="2">
    <source>
        <dbReference type="ARBA" id="ARBA00001946"/>
    </source>
</evidence>
<dbReference type="SUPFAM" id="SSF51246">
    <property type="entry name" value="Rudiment single hybrid motif"/>
    <property type="match status" value="1"/>
</dbReference>
<dbReference type="Gene3D" id="3.30.1490.20">
    <property type="entry name" value="ATP-grasp fold, A domain"/>
    <property type="match status" value="1"/>
</dbReference>
<dbReference type="GO" id="GO:0009113">
    <property type="term" value="P:purine nucleobase biosynthetic process"/>
    <property type="evidence" value="ECO:0007669"/>
    <property type="project" value="InterPro"/>
</dbReference>
<evidence type="ECO:0000313" key="16">
    <source>
        <dbReference type="EMBL" id="KRK49104.1"/>
    </source>
</evidence>
<dbReference type="GO" id="GO:0005524">
    <property type="term" value="F:ATP binding"/>
    <property type="evidence" value="ECO:0007669"/>
    <property type="project" value="UniProtKB-UniRule"/>
</dbReference>
<evidence type="ECO:0000256" key="10">
    <source>
        <dbReference type="ARBA" id="ARBA00038345"/>
    </source>
</evidence>
<evidence type="ECO:0000256" key="12">
    <source>
        <dbReference type="ARBA" id="ARBA00042864"/>
    </source>
</evidence>
<dbReference type="InterPro" id="IPR000115">
    <property type="entry name" value="PRibGlycinamide_synth"/>
</dbReference>
<dbReference type="InterPro" id="IPR011054">
    <property type="entry name" value="Rudment_hybrid_motif"/>
</dbReference>
<comment type="cofactor">
    <cofactor evidence="1">
        <name>Mn(2+)</name>
        <dbReference type="ChEBI" id="CHEBI:29035"/>
    </cofactor>
</comment>
<evidence type="ECO:0000256" key="13">
    <source>
        <dbReference type="HAMAP-Rule" id="MF_00138"/>
    </source>
</evidence>
<dbReference type="InterPro" id="IPR037123">
    <property type="entry name" value="PRibGlycinamide_synth_C_sf"/>
</dbReference>
<keyword evidence="6 14" id="KW-0547">Nucleotide-binding</keyword>
<dbReference type="InterPro" id="IPR016185">
    <property type="entry name" value="PreATP-grasp_dom_sf"/>
</dbReference>
<evidence type="ECO:0000256" key="8">
    <source>
        <dbReference type="ARBA" id="ARBA00022840"/>
    </source>
</evidence>
<name>A0A0R1HR31_9LACO</name>
<dbReference type="Pfam" id="PF02844">
    <property type="entry name" value="GARS_N"/>
    <property type="match status" value="1"/>
</dbReference>
<comment type="similarity">
    <text evidence="10 13">Belongs to the GARS family.</text>
</comment>
<dbReference type="GO" id="GO:0006189">
    <property type="term" value="P:'de novo' IMP biosynthetic process"/>
    <property type="evidence" value="ECO:0007669"/>
    <property type="project" value="UniProtKB-UniRule"/>
</dbReference>
<dbReference type="HAMAP" id="MF_00138">
    <property type="entry name" value="GARS"/>
    <property type="match status" value="1"/>
</dbReference>
<evidence type="ECO:0000259" key="15">
    <source>
        <dbReference type="PROSITE" id="PS50975"/>
    </source>
</evidence>
<evidence type="ECO:0000256" key="14">
    <source>
        <dbReference type="PROSITE-ProRule" id="PRU00409"/>
    </source>
</evidence>
<accession>A0A0R1HR31</accession>
<dbReference type="InterPro" id="IPR020560">
    <property type="entry name" value="PRibGlycinamide_synth_C-dom"/>
</dbReference>
<sequence length="416" mass="44596">MNRWLLIGNGGREYVIAQTLAKNPEVEVFVAPGNPAMADLERVSTVAIFPEEVQRLLAFAVDKQVRCTVVGPEKPLADGLVDAFRAAGLTIFGPTRQAAQLEASKVFAKKVMAAADVKTADYQQFTDLEKAKSYLNQIKYPQVLKANGLAGGKGVVIAQSFKEAETALEEISQLAGPFELLVETFLEGQEFSAFALVNGRQAVLMPLAQDHKRLRDGDEGPNTGGMGAYSPLPQFPSETASQVMTTVIQPVIDQLAAMGAPFVGFLYAGLIATSEGLKVIEFNVRMGDPETQVVLPQLQTDLGAAILTLLGGQKPRLDWQSDSIYLGTVIASAGYPRNGKDGVALPGITAADAMVSYAGVTTKNSKWVSHGGRVMMVTVKAPSVLAAQKRVNQILDHNVDQQAYTWRHDIGHSAIS</sequence>
<dbReference type="SMART" id="SM01209">
    <property type="entry name" value="GARS_A"/>
    <property type="match status" value="1"/>
</dbReference>
<dbReference type="InterPro" id="IPR013815">
    <property type="entry name" value="ATP_grasp_subdomain_1"/>
</dbReference>
<dbReference type="InterPro" id="IPR011761">
    <property type="entry name" value="ATP-grasp"/>
</dbReference>
<dbReference type="STRING" id="1302272.FC96_GL000019"/>
<evidence type="ECO:0000313" key="17">
    <source>
        <dbReference type="Proteomes" id="UP000050911"/>
    </source>
</evidence>
<dbReference type="Pfam" id="PF02843">
    <property type="entry name" value="GARS_C"/>
    <property type="match status" value="1"/>
</dbReference>
<dbReference type="Gene3D" id="3.90.600.10">
    <property type="entry name" value="Phosphoribosylglycinamide synthetase, C-terminal domain"/>
    <property type="match status" value="1"/>
</dbReference>
<dbReference type="InterPro" id="IPR020561">
    <property type="entry name" value="PRibGlycinamid_synth_ATP-grasp"/>
</dbReference>
<dbReference type="Gene3D" id="3.40.50.20">
    <property type="match status" value="1"/>
</dbReference>
<dbReference type="PANTHER" id="PTHR43472:SF1">
    <property type="entry name" value="PHOSPHORIBOSYLAMINE--GLYCINE LIGASE, CHLOROPLASTIC"/>
    <property type="match status" value="1"/>
</dbReference>
<keyword evidence="7 13" id="KW-0658">Purine biosynthesis</keyword>
<dbReference type="Pfam" id="PF01071">
    <property type="entry name" value="GARS_A"/>
    <property type="match status" value="1"/>
</dbReference>
<dbReference type="GO" id="GO:0004637">
    <property type="term" value="F:phosphoribosylamine-glycine ligase activity"/>
    <property type="evidence" value="ECO:0007669"/>
    <property type="project" value="UniProtKB-UniRule"/>
</dbReference>
<organism evidence="16 17">
    <name type="scientific">Secundilactobacillus kimchicus JCM 15530</name>
    <dbReference type="NCBI Taxonomy" id="1302272"/>
    <lineage>
        <taxon>Bacteria</taxon>
        <taxon>Bacillati</taxon>
        <taxon>Bacillota</taxon>
        <taxon>Bacilli</taxon>
        <taxon>Lactobacillales</taxon>
        <taxon>Lactobacillaceae</taxon>
        <taxon>Secundilactobacillus</taxon>
    </lineage>
</organism>
<evidence type="ECO:0000256" key="7">
    <source>
        <dbReference type="ARBA" id="ARBA00022755"/>
    </source>
</evidence>
<evidence type="ECO:0000256" key="3">
    <source>
        <dbReference type="ARBA" id="ARBA00005174"/>
    </source>
</evidence>
<evidence type="ECO:0000256" key="9">
    <source>
        <dbReference type="ARBA" id="ARBA00023211"/>
    </source>
</evidence>
<comment type="cofactor">
    <cofactor evidence="2">
        <name>Mg(2+)</name>
        <dbReference type="ChEBI" id="CHEBI:18420"/>
    </cofactor>
</comment>
<evidence type="ECO:0000256" key="6">
    <source>
        <dbReference type="ARBA" id="ARBA00022741"/>
    </source>
</evidence>
<dbReference type="SUPFAM" id="SSF56059">
    <property type="entry name" value="Glutathione synthetase ATP-binding domain-like"/>
    <property type="match status" value="1"/>
</dbReference>